<gene>
    <name evidence="10 12" type="ORF">P152DRAFT_438990</name>
</gene>
<dbReference type="PANTHER" id="PTHR43811:SF19">
    <property type="entry name" value="39 KDA FK506-BINDING NUCLEAR PROTEIN"/>
    <property type="match status" value="1"/>
</dbReference>
<dbReference type="Proteomes" id="UP000504638">
    <property type="component" value="Unplaced"/>
</dbReference>
<dbReference type="GO" id="GO:0000785">
    <property type="term" value="C:chromatin"/>
    <property type="evidence" value="ECO:0007669"/>
    <property type="project" value="TreeGrafter"/>
</dbReference>
<dbReference type="PROSITE" id="PS50059">
    <property type="entry name" value="FKBP_PPIASE"/>
    <property type="match status" value="1"/>
</dbReference>
<dbReference type="GO" id="GO:0005730">
    <property type="term" value="C:nucleolus"/>
    <property type="evidence" value="ECO:0007669"/>
    <property type="project" value="TreeGrafter"/>
</dbReference>
<dbReference type="InterPro" id="IPR046357">
    <property type="entry name" value="PPIase_dom_sf"/>
</dbReference>
<keyword evidence="11" id="KW-1185">Reference proteome</keyword>
<sequence>MSAIHVPRALFGLTIPCDGSEIPATQKPMKIRLTMAAIDPFDEPENDSAKQIATLYMVRDPIWRQLGPDMDGESLDSDDIEGIMGRLPLGMDSDEDMSDDDEESNAGPSDPAKAKAALRKALLADSELADAMDEDLLAEVNGTKVNKGKGKLVDMDISDDDESDDMEDDDFAEEVVICTLDPNQHCQQPLDVQISHFDGVSFRVKGNFNVHLTGNYVLSEEDAEEEEEEEDEEGMPTGPNRELLTILKAIGETEQSDEEDMYGDFEGESGDDSEFDELDNLQAQRVTEVDEDEEEAPKLIKAKGKDKSKGKKRPAEEDEDINASLDDIINKSLKPEAKAAEQPLSKKQQKKLKNNAGQAVAAASTADKKDAVKEQANGKSDKKVQFAEKLEQGPTNQKATKADAKANGVNGKADAKAEKGKPVLGVKTIQGVKIDDKKLGTGPHAKKGDRVGMRYIGKLDKNGKVFDANKSGKPFMFKLGTGEVIKGWDIGIVGMNVGGERRITIPANLAYGSQSIPGIPANSTLVFDIKMISIN</sequence>
<dbReference type="Pfam" id="PF17800">
    <property type="entry name" value="NPL"/>
    <property type="match status" value="1"/>
</dbReference>
<comment type="catalytic activity">
    <reaction evidence="1 7">
        <text>[protein]-peptidylproline (omega=180) = [protein]-peptidylproline (omega=0)</text>
        <dbReference type="Rhea" id="RHEA:16237"/>
        <dbReference type="Rhea" id="RHEA-COMP:10747"/>
        <dbReference type="Rhea" id="RHEA-COMP:10748"/>
        <dbReference type="ChEBI" id="CHEBI:83833"/>
        <dbReference type="ChEBI" id="CHEBI:83834"/>
        <dbReference type="EC" id="5.2.1.8"/>
    </reaction>
</comment>
<evidence type="ECO:0000256" key="6">
    <source>
        <dbReference type="ARBA" id="ARBA00023235"/>
    </source>
</evidence>
<feature type="region of interest" description="Disordered" evidence="8">
    <location>
        <begin position="218"/>
        <end position="416"/>
    </location>
</feature>
<dbReference type="PIRSF" id="PIRSF001473">
    <property type="entry name" value="FK506-bp_FPR3"/>
    <property type="match status" value="1"/>
</dbReference>
<dbReference type="InterPro" id="IPR001179">
    <property type="entry name" value="PPIase_FKBP_dom"/>
</dbReference>
<evidence type="ECO:0000313" key="11">
    <source>
        <dbReference type="Proteomes" id="UP000504638"/>
    </source>
</evidence>
<evidence type="ECO:0000259" key="9">
    <source>
        <dbReference type="PROSITE" id="PS50059"/>
    </source>
</evidence>
<evidence type="ECO:0000256" key="4">
    <source>
        <dbReference type="ARBA" id="ARBA00011865"/>
    </source>
</evidence>
<reference evidence="10 12" key="1">
    <citation type="submission" date="2020-01" db="EMBL/GenBank/DDBJ databases">
        <authorList>
            <consortium name="DOE Joint Genome Institute"/>
            <person name="Haridas S."/>
            <person name="Albert R."/>
            <person name="Binder M."/>
            <person name="Bloem J."/>
            <person name="Labutti K."/>
            <person name="Salamov A."/>
            <person name="Andreopoulos B."/>
            <person name="Baker S.E."/>
            <person name="Barry K."/>
            <person name="Bills G."/>
            <person name="Bluhm B.H."/>
            <person name="Cannon C."/>
            <person name="Castanera R."/>
            <person name="Culley D.E."/>
            <person name="Daum C."/>
            <person name="Ezra D."/>
            <person name="Gonzalez J.B."/>
            <person name="Henrissat B."/>
            <person name="Kuo A."/>
            <person name="Liang C."/>
            <person name="Lipzen A."/>
            <person name="Lutzoni F."/>
            <person name="Magnuson J."/>
            <person name="Mondo S."/>
            <person name="Nolan M."/>
            <person name="Ohm R."/>
            <person name="Pangilinan J."/>
            <person name="Park H.-J."/>
            <person name="Ramirez L."/>
            <person name="Alfaro M."/>
            <person name="Sun H."/>
            <person name="Tritt A."/>
            <person name="Yoshinaga Y."/>
            <person name="Zwiers L.-H."/>
            <person name="Turgeon B.G."/>
            <person name="Goodwin S.B."/>
            <person name="Spatafora J.W."/>
            <person name="Crous P.W."/>
            <person name="Grigoriev I.V."/>
        </authorList>
    </citation>
    <scope>NUCLEOTIDE SEQUENCE</scope>
    <source>
        <strain evidence="10 12">CBS 781.70</strain>
    </source>
</reference>
<protein>
    <recommendedName>
        <fullName evidence="7">peptidylprolyl isomerase</fullName>
        <ecNumber evidence="7">5.2.1.8</ecNumber>
    </recommendedName>
</protein>
<keyword evidence="5 7" id="KW-0697">Rotamase</keyword>
<feature type="compositionally biased region" description="Basic residues" evidence="8">
    <location>
        <begin position="300"/>
        <end position="312"/>
    </location>
</feature>
<feature type="compositionally biased region" description="Basic and acidic residues" evidence="8">
    <location>
        <begin position="379"/>
        <end position="391"/>
    </location>
</feature>
<comment type="subunit">
    <text evidence="4">Binds to histones H3 and H4.</text>
</comment>
<dbReference type="Gene3D" id="3.10.50.40">
    <property type="match status" value="1"/>
</dbReference>
<dbReference type="EMBL" id="ML975164">
    <property type="protein sequence ID" value="KAF1810732.1"/>
    <property type="molecule type" value="Genomic_DNA"/>
</dbReference>
<evidence type="ECO:0000256" key="5">
    <source>
        <dbReference type="ARBA" id="ARBA00023110"/>
    </source>
</evidence>
<comment type="function">
    <text evidence="2">PPIase that acts as a histone chaperone. Histone proline isomerase that increases the rate of cis-trans isomerization at prolines on the histone H3 N-terminal tail. Proline isomerization influences H3 methylation thereby regulating gene expression.</text>
</comment>
<feature type="compositionally biased region" description="Acidic residues" evidence="8">
    <location>
        <begin position="254"/>
        <end position="279"/>
    </location>
</feature>
<evidence type="ECO:0000313" key="12">
    <source>
        <dbReference type="RefSeq" id="XP_033532363.1"/>
    </source>
</evidence>
<dbReference type="GO" id="GO:0003755">
    <property type="term" value="F:peptidyl-prolyl cis-trans isomerase activity"/>
    <property type="evidence" value="ECO:0007669"/>
    <property type="project" value="UniProtKB-KW"/>
</dbReference>
<dbReference type="EC" id="5.2.1.8" evidence="7"/>
<dbReference type="SUPFAM" id="SSF54534">
    <property type="entry name" value="FKBP-like"/>
    <property type="match status" value="1"/>
</dbReference>
<evidence type="ECO:0000256" key="2">
    <source>
        <dbReference type="ARBA" id="ARBA00002221"/>
    </source>
</evidence>
<evidence type="ECO:0000313" key="10">
    <source>
        <dbReference type="EMBL" id="KAF1810732.1"/>
    </source>
</evidence>
<evidence type="ECO:0000256" key="3">
    <source>
        <dbReference type="ARBA" id="ARBA00007838"/>
    </source>
</evidence>
<dbReference type="Gene3D" id="2.60.120.340">
    <property type="entry name" value="Nucleoplasmin core domain"/>
    <property type="match status" value="1"/>
</dbReference>
<dbReference type="GeneID" id="54418195"/>
<dbReference type="InterPro" id="IPR041232">
    <property type="entry name" value="NPL"/>
</dbReference>
<feature type="domain" description="PPIase FKBP-type" evidence="9">
    <location>
        <begin position="448"/>
        <end position="535"/>
    </location>
</feature>
<dbReference type="OrthoDB" id="77911at2759"/>
<keyword evidence="6 7" id="KW-0413">Isomerase</keyword>
<reference evidence="12" key="2">
    <citation type="submission" date="2020-04" db="EMBL/GenBank/DDBJ databases">
        <authorList>
            <consortium name="NCBI Genome Project"/>
        </authorList>
    </citation>
    <scope>NUCLEOTIDE SEQUENCE</scope>
    <source>
        <strain evidence="12">CBS 781.70</strain>
    </source>
</reference>
<evidence type="ECO:0000256" key="8">
    <source>
        <dbReference type="SAM" id="MobiDB-lite"/>
    </source>
</evidence>
<organism evidence="10">
    <name type="scientific">Eremomyces bilateralis CBS 781.70</name>
    <dbReference type="NCBI Taxonomy" id="1392243"/>
    <lineage>
        <taxon>Eukaryota</taxon>
        <taxon>Fungi</taxon>
        <taxon>Dikarya</taxon>
        <taxon>Ascomycota</taxon>
        <taxon>Pezizomycotina</taxon>
        <taxon>Dothideomycetes</taxon>
        <taxon>Dothideomycetes incertae sedis</taxon>
        <taxon>Eremomycetales</taxon>
        <taxon>Eremomycetaceae</taxon>
        <taxon>Eremomyces</taxon>
    </lineage>
</organism>
<feature type="region of interest" description="Disordered" evidence="8">
    <location>
        <begin position="83"/>
        <end position="113"/>
    </location>
</feature>
<feature type="compositionally biased region" description="Acidic residues" evidence="8">
    <location>
        <begin position="92"/>
        <end position="104"/>
    </location>
</feature>
<comment type="similarity">
    <text evidence="3">Belongs to the FKBP-type PPIase family. FKBP3/4 subfamily.</text>
</comment>
<dbReference type="AlphaFoldDB" id="A0A6G1FYD8"/>
<name>A0A6G1FYD8_9PEZI</name>
<dbReference type="Pfam" id="PF00254">
    <property type="entry name" value="FKBP_C"/>
    <property type="match status" value="1"/>
</dbReference>
<reference evidence="12" key="3">
    <citation type="submission" date="2025-04" db="UniProtKB">
        <authorList>
            <consortium name="RefSeq"/>
        </authorList>
    </citation>
    <scope>IDENTIFICATION</scope>
    <source>
        <strain evidence="12">CBS 781.70</strain>
    </source>
</reference>
<dbReference type="InterPro" id="IPR023566">
    <property type="entry name" value="PPIase_Fpr3/Fpr4-like"/>
</dbReference>
<proteinExistence type="inferred from homology"/>
<evidence type="ECO:0000256" key="7">
    <source>
        <dbReference type="PROSITE-ProRule" id="PRU00277"/>
    </source>
</evidence>
<dbReference type="PANTHER" id="PTHR43811">
    <property type="entry name" value="FKBP-TYPE PEPTIDYL-PROLYL CIS-TRANS ISOMERASE FKPA"/>
    <property type="match status" value="1"/>
</dbReference>
<dbReference type="FunFam" id="3.10.50.40:FF:000006">
    <property type="entry name" value="Peptidyl-prolyl cis-trans isomerase"/>
    <property type="match status" value="1"/>
</dbReference>
<evidence type="ECO:0000256" key="1">
    <source>
        <dbReference type="ARBA" id="ARBA00000971"/>
    </source>
</evidence>
<dbReference type="RefSeq" id="XP_033532363.1">
    <property type="nucleotide sequence ID" value="XM_033677625.1"/>
</dbReference>
<accession>A0A6G1FYD8</accession>
<feature type="compositionally biased region" description="Acidic residues" evidence="8">
    <location>
        <begin position="219"/>
        <end position="234"/>
    </location>
</feature>